<dbReference type="Gene3D" id="3.10.350.10">
    <property type="entry name" value="LysM domain"/>
    <property type="match status" value="7"/>
</dbReference>
<evidence type="ECO:0000313" key="7">
    <source>
        <dbReference type="EMBL" id="RDW84131.1"/>
    </source>
</evidence>
<feature type="region of interest" description="Disordered" evidence="4">
    <location>
        <begin position="566"/>
        <end position="602"/>
    </location>
</feature>
<evidence type="ECO:0000259" key="6">
    <source>
        <dbReference type="PROSITE" id="PS51782"/>
    </source>
</evidence>
<evidence type="ECO:0000256" key="3">
    <source>
        <dbReference type="ARBA" id="ARBA00023026"/>
    </source>
</evidence>
<dbReference type="Proteomes" id="UP000256690">
    <property type="component" value="Unassembled WGS sequence"/>
</dbReference>
<dbReference type="SUPFAM" id="SSF54106">
    <property type="entry name" value="LysM domain"/>
    <property type="match status" value="5"/>
</dbReference>
<dbReference type="OrthoDB" id="4505602at2759"/>
<feature type="compositionally biased region" description="Low complexity" evidence="4">
    <location>
        <begin position="667"/>
        <end position="684"/>
    </location>
</feature>
<dbReference type="RefSeq" id="XP_026605469.1">
    <property type="nucleotide sequence ID" value="XM_026746473.1"/>
</dbReference>
<feature type="domain" description="LysM" evidence="6">
    <location>
        <begin position="702"/>
        <end position="748"/>
    </location>
</feature>
<evidence type="ECO:0000256" key="2">
    <source>
        <dbReference type="ARBA" id="ARBA00022729"/>
    </source>
</evidence>
<feature type="domain" description="LysM" evidence="6">
    <location>
        <begin position="611"/>
        <end position="657"/>
    </location>
</feature>
<evidence type="ECO:0000313" key="8">
    <source>
        <dbReference type="Proteomes" id="UP000256690"/>
    </source>
</evidence>
<feature type="chain" id="PRO_5017755586" description="LysM domain-containing protein" evidence="5">
    <location>
        <begin position="18"/>
        <end position="838"/>
    </location>
</feature>
<proteinExistence type="predicted"/>
<evidence type="ECO:0000256" key="1">
    <source>
        <dbReference type="ARBA" id="ARBA00022669"/>
    </source>
</evidence>
<feature type="domain" description="LysM" evidence="6">
    <location>
        <begin position="365"/>
        <end position="412"/>
    </location>
</feature>
<feature type="domain" description="LysM" evidence="6">
    <location>
        <begin position="506"/>
        <end position="560"/>
    </location>
</feature>
<sequence length="838" mass="88150">MAVVSWVLPLLPGLALAQVFLADHNGDNTSDSLPVSIEIPDTLSAACAEPLKQNVQCNASLAAITSDGYFPSAEDLAFVCTTECLSSLQSLRNDQLSACSSNDAVQTSGYAYPPTYILDQLIFTYDYTCLRDDSGAFCAPQIDSWLNAPEGMTSEQSCSSCFLRTLQTHLNSAFGYDEDTENEFVSLTESCGETNYPFTSPPAYTVDIPTSGTATSSAAMATPTVDCVDEYVIQQGDTCTSISVAKNVSTHELLYVNNLPAYCINFPTAGDSLCIPKSCEIYTVQEDDNCYSIVEAHEYAFTVTQLISWNANINRGCSNLNQLVSSQICISSPDGGVPVPDGPATTTAAAIPTDVAAGTNTQCAKYYRVSPGEDCSRITVMMGISLADFYFLNPEVNSTTCANLMAGYSYCVQAVGNINTYSGYGGATSSDGCRMTRASLPESCLATSVMTDTEIWHFPKPTTANGSTSSTAASFTYPWPITVTSTPLPLAPGTHDNCDKYTEHMNSSTQAKTDSMNTCNFIAWFSGVPLDDLLSWNPSLTYDDSNPTACLLQPGYRYCVHPAGSLTRTTSGSSSSEPTTSKTATVTSTSTPSHNATPSPVQTGMTPACTDFYYVQTGDGCYDIAASKGIALDDFYAWNPAVGTDCGGLQADVYVCVGVSPSTPSPTITTPSSITASAPSTGTGAVKTPSPVQDGMATSCTSFYEVQPGDGCYDLAASEGVALDDFYAWNPAVKNDCSGLQANVYVCVGAEGSITATMPTTTASTTSGWNAVSTPSPVQDGMTSSCGTFYDVQAGDGCWDIANRYGVALADFYSWNPAVGDNCGGLQAGVYVCVGLVG</sequence>
<dbReference type="InterPro" id="IPR018392">
    <property type="entry name" value="LysM"/>
</dbReference>
<keyword evidence="1" id="KW-0147">Chitin-binding</keyword>
<dbReference type="Pfam" id="PF01476">
    <property type="entry name" value="LysM"/>
    <property type="match status" value="5"/>
</dbReference>
<feature type="domain" description="LysM" evidence="6">
    <location>
        <begin position="229"/>
        <end position="275"/>
    </location>
</feature>
<dbReference type="PROSITE" id="PS51782">
    <property type="entry name" value="LYSM"/>
    <property type="match status" value="7"/>
</dbReference>
<name>A0A3D8SD96_9EURO</name>
<accession>A0A3D8SD96</accession>
<keyword evidence="8" id="KW-1185">Reference proteome</keyword>
<comment type="caution">
    <text evidence="7">The sequence shown here is derived from an EMBL/GenBank/DDBJ whole genome shotgun (WGS) entry which is preliminary data.</text>
</comment>
<keyword evidence="3" id="KW-0843">Virulence</keyword>
<dbReference type="AlphaFoldDB" id="A0A3D8SD96"/>
<reference evidence="7 8" key="1">
    <citation type="journal article" date="2018" name="IMA Fungus">
        <title>IMA Genome-F 9: Draft genome sequence of Annulohypoxylon stygium, Aspergillus mulundensis, Berkeleyomyces basicola (syn. Thielaviopsis basicola), Ceratocystis smalleyi, two Cercospora beticola strains, Coleophoma cylindrospora, Fusarium fracticaudum, Phialophora cf. hyalina, and Morchella septimelata.</title>
        <authorList>
            <person name="Wingfield B.D."/>
            <person name="Bills G.F."/>
            <person name="Dong Y."/>
            <person name="Huang W."/>
            <person name="Nel W.J."/>
            <person name="Swalarsk-Parry B.S."/>
            <person name="Vaghefi N."/>
            <person name="Wilken P.M."/>
            <person name="An Z."/>
            <person name="de Beer Z.W."/>
            <person name="De Vos L."/>
            <person name="Chen L."/>
            <person name="Duong T.A."/>
            <person name="Gao Y."/>
            <person name="Hammerbacher A."/>
            <person name="Kikkert J.R."/>
            <person name="Li Y."/>
            <person name="Li H."/>
            <person name="Li K."/>
            <person name="Li Q."/>
            <person name="Liu X."/>
            <person name="Ma X."/>
            <person name="Naidoo K."/>
            <person name="Pethybridge S.J."/>
            <person name="Sun J."/>
            <person name="Steenkamp E.T."/>
            <person name="van der Nest M.A."/>
            <person name="van Wyk S."/>
            <person name="Wingfield M.J."/>
            <person name="Xiong C."/>
            <person name="Yue Q."/>
            <person name="Zhang X."/>
        </authorList>
    </citation>
    <scope>NUCLEOTIDE SEQUENCE [LARGE SCALE GENOMIC DNA]</scope>
    <source>
        <strain evidence="7 8">DSM 5745</strain>
    </source>
</reference>
<keyword evidence="2 5" id="KW-0732">Signal</keyword>
<evidence type="ECO:0000256" key="5">
    <source>
        <dbReference type="SAM" id="SignalP"/>
    </source>
</evidence>
<dbReference type="EMBL" id="PVWQ01000004">
    <property type="protein sequence ID" value="RDW84131.1"/>
    <property type="molecule type" value="Genomic_DNA"/>
</dbReference>
<feature type="region of interest" description="Disordered" evidence="4">
    <location>
        <begin position="667"/>
        <end position="691"/>
    </location>
</feature>
<organism evidence="7 8">
    <name type="scientific">Aspergillus mulundensis</name>
    <dbReference type="NCBI Taxonomy" id="1810919"/>
    <lineage>
        <taxon>Eukaryota</taxon>
        <taxon>Fungi</taxon>
        <taxon>Dikarya</taxon>
        <taxon>Ascomycota</taxon>
        <taxon>Pezizomycotina</taxon>
        <taxon>Eurotiomycetes</taxon>
        <taxon>Eurotiomycetidae</taxon>
        <taxon>Eurotiales</taxon>
        <taxon>Aspergillaceae</taxon>
        <taxon>Aspergillus</taxon>
        <taxon>Aspergillus subgen. Nidulantes</taxon>
    </lineage>
</organism>
<gene>
    <name evidence="7" type="ORF">DSM5745_04457</name>
</gene>
<protein>
    <recommendedName>
        <fullName evidence="6">LysM domain-containing protein</fullName>
    </recommendedName>
</protein>
<dbReference type="InterPro" id="IPR052210">
    <property type="entry name" value="LysM1-like"/>
</dbReference>
<dbReference type="SMART" id="SM00257">
    <property type="entry name" value="LysM"/>
    <property type="match status" value="6"/>
</dbReference>
<dbReference type="GeneID" id="38114827"/>
<dbReference type="PANTHER" id="PTHR34997:SF2">
    <property type="entry name" value="LYSM DOMAIN-CONTAINING PROTEIN-RELATED"/>
    <property type="match status" value="1"/>
</dbReference>
<feature type="compositionally biased region" description="Low complexity" evidence="4">
    <location>
        <begin position="566"/>
        <end position="593"/>
    </location>
</feature>
<feature type="signal peptide" evidence="5">
    <location>
        <begin position="1"/>
        <end position="17"/>
    </location>
</feature>
<dbReference type="CDD" id="cd00118">
    <property type="entry name" value="LysM"/>
    <property type="match status" value="6"/>
</dbReference>
<evidence type="ECO:0000256" key="4">
    <source>
        <dbReference type="SAM" id="MobiDB-lite"/>
    </source>
</evidence>
<dbReference type="PANTHER" id="PTHR34997">
    <property type="entry name" value="AM15"/>
    <property type="match status" value="1"/>
</dbReference>
<dbReference type="GO" id="GO:0008061">
    <property type="term" value="F:chitin binding"/>
    <property type="evidence" value="ECO:0007669"/>
    <property type="project" value="UniProtKB-KW"/>
</dbReference>
<feature type="domain" description="LysM" evidence="6">
    <location>
        <begin position="788"/>
        <end position="834"/>
    </location>
</feature>
<feature type="domain" description="LysM" evidence="6">
    <location>
        <begin position="280"/>
        <end position="328"/>
    </location>
</feature>
<dbReference type="STRING" id="1810919.A0A3D8SD96"/>
<dbReference type="InterPro" id="IPR036779">
    <property type="entry name" value="LysM_dom_sf"/>
</dbReference>